<feature type="signal peptide" evidence="1">
    <location>
        <begin position="1"/>
        <end position="25"/>
    </location>
</feature>
<evidence type="ECO:0000313" key="3">
    <source>
        <dbReference type="EMBL" id="MFD2095389.1"/>
    </source>
</evidence>
<evidence type="ECO:0000259" key="2">
    <source>
        <dbReference type="Pfam" id="PF12146"/>
    </source>
</evidence>
<dbReference type="InterPro" id="IPR051044">
    <property type="entry name" value="MAG_DAG_Lipase"/>
</dbReference>
<proteinExistence type="predicted"/>
<evidence type="ECO:0000313" key="4">
    <source>
        <dbReference type="Proteomes" id="UP001597380"/>
    </source>
</evidence>
<keyword evidence="4" id="KW-1185">Reference proteome</keyword>
<dbReference type="Gene3D" id="3.40.50.1820">
    <property type="entry name" value="alpha/beta hydrolase"/>
    <property type="match status" value="1"/>
</dbReference>
<dbReference type="InterPro" id="IPR022742">
    <property type="entry name" value="Hydrolase_4"/>
</dbReference>
<gene>
    <name evidence="3" type="ORF">ACFSJ3_05275</name>
</gene>
<dbReference type="Pfam" id="PF12146">
    <property type="entry name" value="Hydrolase_4"/>
    <property type="match status" value="1"/>
</dbReference>
<dbReference type="SUPFAM" id="SSF53474">
    <property type="entry name" value="alpha/beta-Hydrolases"/>
    <property type="match status" value="1"/>
</dbReference>
<keyword evidence="1" id="KW-0732">Signal</keyword>
<protein>
    <submittedName>
        <fullName evidence="3">Alpha/beta fold hydrolase</fullName>
    </submittedName>
</protein>
<feature type="chain" id="PRO_5047502396" evidence="1">
    <location>
        <begin position="26"/>
        <end position="323"/>
    </location>
</feature>
<dbReference type="InterPro" id="IPR029058">
    <property type="entry name" value="AB_hydrolase_fold"/>
</dbReference>
<accession>A0ABW4XMY3</accession>
<name>A0ABW4XMY3_9GAMM</name>
<dbReference type="PANTHER" id="PTHR11614">
    <property type="entry name" value="PHOSPHOLIPASE-RELATED"/>
    <property type="match status" value="1"/>
</dbReference>
<dbReference type="PRINTS" id="PR00111">
    <property type="entry name" value="ABHYDROLASE"/>
</dbReference>
<dbReference type="InterPro" id="IPR000073">
    <property type="entry name" value="AB_hydrolase_1"/>
</dbReference>
<dbReference type="GO" id="GO:0016787">
    <property type="term" value="F:hydrolase activity"/>
    <property type="evidence" value="ECO:0007669"/>
    <property type="project" value="UniProtKB-KW"/>
</dbReference>
<sequence length="323" mass="36112">MLSLRCLATCFIVVFLSGAASVASADQTSSKQLELELQQWLQQRQPQQFQGEGQQPLNYFSHLAATESDIALIYLHGIESHSGWFHLVASRLAGQGYDVYLPDRRGSGTNRAEMGLEPGHADSADQLTEDLNQLIDQVTPNYKKRYLIGLSWGGKLAMHYSMQYPEKIDGVILITPGLVAKVDYSLWQKLGIGFCALLCSEAAFPVPIQAPMFTDDPLFLSFIRNDSLRNTTASASFLWATNRIDKAINKGIESFDLPISLHLAEHDEIVDNDGIVSLLRRSRSNIDQTDYPDQIHSLQFETPDQLSRLIGQWLIQQGERNAN</sequence>
<comment type="caution">
    <text evidence="3">The sequence shown here is derived from an EMBL/GenBank/DDBJ whole genome shotgun (WGS) entry which is preliminary data.</text>
</comment>
<keyword evidence="3" id="KW-0378">Hydrolase</keyword>
<feature type="domain" description="Serine aminopeptidase S33" evidence="2">
    <location>
        <begin position="69"/>
        <end position="302"/>
    </location>
</feature>
<dbReference type="RefSeq" id="WP_345338557.1">
    <property type="nucleotide sequence ID" value="NZ_BAABLI010000006.1"/>
</dbReference>
<reference evidence="4" key="1">
    <citation type="journal article" date="2019" name="Int. J. Syst. Evol. Microbiol.">
        <title>The Global Catalogue of Microorganisms (GCM) 10K type strain sequencing project: providing services to taxonomists for standard genome sequencing and annotation.</title>
        <authorList>
            <consortium name="The Broad Institute Genomics Platform"/>
            <consortium name="The Broad Institute Genome Sequencing Center for Infectious Disease"/>
            <person name="Wu L."/>
            <person name="Ma J."/>
        </authorList>
    </citation>
    <scope>NUCLEOTIDE SEQUENCE [LARGE SCALE GENOMIC DNA]</scope>
    <source>
        <strain evidence="4">CGMCC 1.10992</strain>
    </source>
</reference>
<organism evidence="3 4">
    <name type="scientific">Corallincola platygyrae</name>
    <dbReference type="NCBI Taxonomy" id="1193278"/>
    <lineage>
        <taxon>Bacteria</taxon>
        <taxon>Pseudomonadati</taxon>
        <taxon>Pseudomonadota</taxon>
        <taxon>Gammaproteobacteria</taxon>
        <taxon>Alteromonadales</taxon>
        <taxon>Psychromonadaceae</taxon>
        <taxon>Corallincola</taxon>
    </lineage>
</organism>
<evidence type="ECO:0000256" key="1">
    <source>
        <dbReference type="SAM" id="SignalP"/>
    </source>
</evidence>
<dbReference type="EMBL" id="JBHUHT010000009">
    <property type="protein sequence ID" value="MFD2095389.1"/>
    <property type="molecule type" value="Genomic_DNA"/>
</dbReference>
<dbReference type="Proteomes" id="UP001597380">
    <property type="component" value="Unassembled WGS sequence"/>
</dbReference>